<keyword evidence="12" id="KW-1185">Reference proteome</keyword>
<sequence length="524" mass="57967">MPAPRKSAPSALPILSAAPAAPLFNWLQERSAGVLLHPTALPGNQGCGVLDQHAVRFLDFLQAAGCRSWQVCPLGPTGYGDSPYQCYSAFAGNPNLVDLAPLVRFGLLPASELTAFAALPVDHVDFEAIARLKPRLLQTAHALFRQKQPALPYGDYAAFCRREAHWLDNYAFFRALKDHFGGRPWWEWPAAERDHPRALKSPLRTKLAVETDAWRFGQYLFFGQWTQLRAAARDRGISIIGDLPIFVAGDSADAWAGPHLFELDPATLQPVAVAGVPPDYFSADGQMWGNPLYAWAAHRADGYAWWCARLRASLAQCDIVRIDHFRGFDAYWRIPLPAANARAGEWRPGPGLELFRAFQRALPGARIIAEDLGILTDSVNTLRDATGLPGMLVLQFAFGGDARNSYLPHQAPRNAVVYSGTHDNDTTVGWYRAASEHERDHVRRYLRVSGDDIAWDFIRACYASPARLAVVPLPDLFSLGSEARFNTPGVASGNWRWRVRADAIEKLFGGAAVYLRELAALYGR</sequence>
<evidence type="ECO:0000313" key="12">
    <source>
        <dbReference type="Proteomes" id="UP000095228"/>
    </source>
</evidence>
<dbReference type="RefSeq" id="WP_237023469.1">
    <property type="nucleotide sequence ID" value="NZ_CP016094.1"/>
</dbReference>
<evidence type="ECO:0000256" key="3">
    <source>
        <dbReference type="ARBA" id="ARBA00012560"/>
    </source>
</evidence>
<proteinExistence type="inferred from homology"/>
<evidence type="ECO:0000256" key="9">
    <source>
        <dbReference type="ARBA" id="ARBA00031501"/>
    </source>
</evidence>
<comment type="similarity">
    <text evidence="2 10">Belongs to the disproportionating enzyme family.</text>
</comment>
<evidence type="ECO:0000313" key="11">
    <source>
        <dbReference type="EMBL" id="AOS43945.1"/>
    </source>
</evidence>
<organism evidence="11 12">
    <name type="scientific">Lacunisphaera limnophila</name>
    <dbReference type="NCBI Taxonomy" id="1838286"/>
    <lineage>
        <taxon>Bacteria</taxon>
        <taxon>Pseudomonadati</taxon>
        <taxon>Verrucomicrobiota</taxon>
        <taxon>Opitutia</taxon>
        <taxon>Opitutales</taxon>
        <taxon>Opitutaceae</taxon>
        <taxon>Lacunisphaera</taxon>
    </lineage>
</organism>
<dbReference type="InterPro" id="IPR003385">
    <property type="entry name" value="Glyco_hydro_77"/>
</dbReference>
<dbReference type="InterPro" id="IPR017853">
    <property type="entry name" value="GH"/>
</dbReference>
<evidence type="ECO:0000256" key="7">
    <source>
        <dbReference type="ARBA" id="ARBA00023277"/>
    </source>
</evidence>
<dbReference type="Pfam" id="PF02446">
    <property type="entry name" value="Glyco_hydro_77"/>
    <property type="match status" value="1"/>
</dbReference>
<keyword evidence="7 10" id="KW-0119">Carbohydrate metabolism</keyword>
<accession>A0A1D8ASR7</accession>
<dbReference type="NCBIfam" id="NF011080">
    <property type="entry name" value="PRK14508.1-3"/>
    <property type="match status" value="1"/>
</dbReference>
<dbReference type="PATRIC" id="fig|1838286.3.peg.1007"/>
<dbReference type="PANTHER" id="PTHR32438:SF5">
    <property type="entry name" value="4-ALPHA-GLUCANOTRANSFERASE DPE1, CHLOROPLASTIC_AMYLOPLASTIC"/>
    <property type="match status" value="1"/>
</dbReference>
<name>A0A1D8ASR7_9BACT</name>
<evidence type="ECO:0000256" key="8">
    <source>
        <dbReference type="ARBA" id="ARBA00031423"/>
    </source>
</evidence>
<protein>
    <recommendedName>
        <fullName evidence="4 10">4-alpha-glucanotransferase</fullName>
        <ecNumber evidence="3 10">2.4.1.25</ecNumber>
    </recommendedName>
    <alternativeName>
        <fullName evidence="8 10">Amylomaltase</fullName>
    </alternativeName>
    <alternativeName>
        <fullName evidence="9 10">Disproportionating enzyme</fullName>
    </alternativeName>
</protein>
<dbReference type="EMBL" id="CP016094">
    <property type="protein sequence ID" value="AOS43945.1"/>
    <property type="molecule type" value="Genomic_DNA"/>
</dbReference>
<dbReference type="SUPFAM" id="SSF51445">
    <property type="entry name" value="(Trans)glycosidases"/>
    <property type="match status" value="1"/>
</dbReference>
<gene>
    <name evidence="11" type="primary">malQ_1</name>
    <name evidence="11" type="ORF">Verru16b_01005</name>
</gene>
<comment type="catalytic activity">
    <reaction evidence="1 10">
        <text>Transfers a segment of a (1-&gt;4)-alpha-D-glucan to a new position in an acceptor, which may be glucose or a (1-&gt;4)-alpha-D-glucan.</text>
        <dbReference type="EC" id="2.4.1.25"/>
    </reaction>
</comment>
<evidence type="ECO:0000256" key="2">
    <source>
        <dbReference type="ARBA" id="ARBA00005684"/>
    </source>
</evidence>
<dbReference type="AlphaFoldDB" id="A0A1D8ASR7"/>
<dbReference type="Proteomes" id="UP000095228">
    <property type="component" value="Chromosome"/>
</dbReference>
<evidence type="ECO:0000256" key="1">
    <source>
        <dbReference type="ARBA" id="ARBA00000439"/>
    </source>
</evidence>
<evidence type="ECO:0000256" key="5">
    <source>
        <dbReference type="ARBA" id="ARBA00022676"/>
    </source>
</evidence>
<dbReference type="STRING" id="1838286.Verru16b_01005"/>
<reference evidence="11 12" key="1">
    <citation type="submission" date="2016-06" db="EMBL/GenBank/DDBJ databases">
        <title>Three novel species with peptidoglycan cell walls form the new genus Lacunisphaera gen. nov. in the family Opitutaceae of the verrucomicrobial subdivision 4.</title>
        <authorList>
            <person name="Rast P."/>
            <person name="Gloeckner I."/>
            <person name="Jogler M."/>
            <person name="Boedeker C."/>
            <person name="Jeske O."/>
            <person name="Wiegand S."/>
            <person name="Reinhardt R."/>
            <person name="Schumann P."/>
            <person name="Rohde M."/>
            <person name="Spring S."/>
            <person name="Gloeckner F.O."/>
            <person name="Jogler C."/>
        </authorList>
    </citation>
    <scope>NUCLEOTIDE SEQUENCE [LARGE SCALE GENOMIC DNA]</scope>
    <source>
        <strain evidence="11 12">IG16b</strain>
    </source>
</reference>
<keyword evidence="5 10" id="KW-0328">Glycosyltransferase</keyword>
<evidence type="ECO:0000256" key="4">
    <source>
        <dbReference type="ARBA" id="ARBA00020295"/>
    </source>
</evidence>
<dbReference type="KEGG" id="obg:Verru16b_01005"/>
<evidence type="ECO:0000256" key="10">
    <source>
        <dbReference type="RuleBase" id="RU361207"/>
    </source>
</evidence>
<keyword evidence="6 10" id="KW-0808">Transferase</keyword>
<dbReference type="GO" id="GO:0005975">
    <property type="term" value="P:carbohydrate metabolic process"/>
    <property type="evidence" value="ECO:0007669"/>
    <property type="project" value="InterPro"/>
</dbReference>
<dbReference type="Gene3D" id="3.20.20.80">
    <property type="entry name" value="Glycosidases"/>
    <property type="match status" value="1"/>
</dbReference>
<dbReference type="EC" id="2.4.1.25" evidence="3 10"/>
<dbReference type="PANTHER" id="PTHR32438">
    <property type="entry name" value="4-ALPHA-GLUCANOTRANSFERASE DPE1, CHLOROPLASTIC/AMYLOPLASTIC"/>
    <property type="match status" value="1"/>
</dbReference>
<evidence type="ECO:0000256" key="6">
    <source>
        <dbReference type="ARBA" id="ARBA00022679"/>
    </source>
</evidence>
<dbReference type="NCBIfam" id="TIGR00217">
    <property type="entry name" value="malQ"/>
    <property type="match status" value="1"/>
</dbReference>
<dbReference type="GO" id="GO:0004134">
    <property type="term" value="F:4-alpha-glucanotransferase activity"/>
    <property type="evidence" value="ECO:0007669"/>
    <property type="project" value="UniProtKB-EC"/>
</dbReference>